<evidence type="ECO:0000313" key="4">
    <source>
        <dbReference type="Proteomes" id="UP001322277"/>
    </source>
</evidence>
<evidence type="ECO:0000256" key="2">
    <source>
        <dbReference type="SAM" id="SignalP"/>
    </source>
</evidence>
<feature type="region of interest" description="Disordered" evidence="1">
    <location>
        <begin position="56"/>
        <end position="81"/>
    </location>
</feature>
<sequence length="81" mass="8844">MLSLRPLYLLAALALSGTVGPEPYNTFDGPGFLACHDVAAVHDARSVDEIQSVPLPGRRRRRPEGPRLGQGTHVVRHHVLQ</sequence>
<dbReference type="AlphaFoldDB" id="A0AAX4IHB8"/>
<feature type="signal peptide" evidence="2">
    <location>
        <begin position="1"/>
        <end position="21"/>
    </location>
</feature>
<protein>
    <submittedName>
        <fullName evidence="3">Uncharacterized protein</fullName>
    </submittedName>
</protein>
<reference evidence="4" key="1">
    <citation type="journal article" date="2023" name="bioRxiv">
        <title>Complete genome of the Medicago anthracnose fungus, Colletotrichum destructivum, reveals a mini-chromosome-like region within a core chromosome.</title>
        <authorList>
            <person name="Lapalu N."/>
            <person name="Simon A."/>
            <person name="Lu A."/>
            <person name="Plaumann P.-L."/>
            <person name="Amselem J."/>
            <person name="Pigne S."/>
            <person name="Auger A."/>
            <person name="Koch C."/>
            <person name="Dallery J.-F."/>
            <person name="O'Connell R.J."/>
        </authorList>
    </citation>
    <scope>NUCLEOTIDE SEQUENCE [LARGE SCALE GENOMIC DNA]</scope>
    <source>
        <strain evidence="4">CBS 520.97</strain>
    </source>
</reference>
<keyword evidence="4" id="KW-1185">Reference proteome</keyword>
<dbReference type="EMBL" id="CP137309">
    <property type="protein sequence ID" value="WQF82855.1"/>
    <property type="molecule type" value="Genomic_DNA"/>
</dbReference>
<evidence type="ECO:0000256" key="1">
    <source>
        <dbReference type="SAM" id="MobiDB-lite"/>
    </source>
</evidence>
<dbReference type="GeneID" id="87944372"/>
<dbReference type="KEGG" id="cdet:87944372"/>
<dbReference type="RefSeq" id="XP_062780079.1">
    <property type="nucleotide sequence ID" value="XM_062924028.1"/>
</dbReference>
<proteinExistence type="predicted"/>
<name>A0AAX4IHB8_9PEZI</name>
<accession>A0AAX4IHB8</accession>
<organism evidence="3 4">
    <name type="scientific">Colletotrichum destructivum</name>
    <dbReference type="NCBI Taxonomy" id="34406"/>
    <lineage>
        <taxon>Eukaryota</taxon>
        <taxon>Fungi</taxon>
        <taxon>Dikarya</taxon>
        <taxon>Ascomycota</taxon>
        <taxon>Pezizomycotina</taxon>
        <taxon>Sordariomycetes</taxon>
        <taxon>Hypocreomycetidae</taxon>
        <taxon>Glomerellales</taxon>
        <taxon>Glomerellaceae</taxon>
        <taxon>Colletotrichum</taxon>
        <taxon>Colletotrichum destructivum species complex</taxon>
    </lineage>
</organism>
<keyword evidence="2" id="KW-0732">Signal</keyword>
<dbReference type="Proteomes" id="UP001322277">
    <property type="component" value="Chromosome 5"/>
</dbReference>
<evidence type="ECO:0000313" key="3">
    <source>
        <dbReference type="EMBL" id="WQF82855.1"/>
    </source>
</evidence>
<feature type="chain" id="PRO_5044016500" evidence="2">
    <location>
        <begin position="22"/>
        <end position="81"/>
    </location>
</feature>
<gene>
    <name evidence="3" type="ORF">CDEST_07869</name>
</gene>